<dbReference type="AlphaFoldDB" id="A0A081N567"/>
<dbReference type="eggNOG" id="ENOG5033CC9">
    <property type="taxonomic scope" value="Bacteria"/>
</dbReference>
<evidence type="ECO:0000313" key="1">
    <source>
        <dbReference type="EMBL" id="KEQ13590.1"/>
    </source>
</evidence>
<evidence type="ECO:0000313" key="2">
    <source>
        <dbReference type="Proteomes" id="UP000028006"/>
    </source>
</evidence>
<dbReference type="Pfam" id="PF18506">
    <property type="entry name" value="RelB-like"/>
    <property type="match status" value="1"/>
</dbReference>
<keyword evidence="2" id="KW-1185">Reference proteome</keyword>
<dbReference type="EMBL" id="JOKG01000003">
    <property type="protein sequence ID" value="KEQ13590.1"/>
    <property type="molecule type" value="Genomic_DNA"/>
</dbReference>
<name>A0A081N567_9GAMM</name>
<dbReference type="InterPro" id="IPR049537">
    <property type="entry name" value="RelB-like"/>
</dbReference>
<evidence type="ECO:0008006" key="3">
    <source>
        <dbReference type="Google" id="ProtNLM"/>
    </source>
</evidence>
<accession>A0A081N567</accession>
<protein>
    <recommendedName>
        <fullName evidence="3">Prevent-host-death family protein</fullName>
    </recommendedName>
</protein>
<sequence length="66" mass="7521">MPAPAKPQYIIDEQGNRVFVVLPVDQYQELLEDLEDLATVAERRDEDTVSRGEVIKSLKATQYNSK</sequence>
<reference evidence="1 2" key="1">
    <citation type="submission" date="2014-06" db="EMBL/GenBank/DDBJ databases">
        <title>Whole Genome Sequences of Three Symbiotic Endozoicomonas Bacteria.</title>
        <authorList>
            <person name="Neave M.J."/>
            <person name="Apprill A."/>
            <person name="Voolstra C.R."/>
        </authorList>
    </citation>
    <scope>NUCLEOTIDE SEQUENCE [LARGE SCALE GENOMIC DNA]</scope>
    <source>
        <strain evidence="1 2">LMG 24815</strain>
    </source>
</reference>
<organism evidence="1 2">
    <name type="scientific">Endozoicomonas montiporae</name>
    <dbReference type="NCBI Taxonomy" id="1027273"/>
    <lineage>
        <taxon>Bacteria</taxon>
        <taxon>Pseudomonadati</taxon>
        <taxon>Pseudomonadota</taxon>
        <taxon>Gammaproteobacteria</taxon>
        <taxon>Oceanospirillales</taxon>
        <taxon>Endozoicomonadaceae</taxon>
        <taxon>Endozoicomonas</taxon>
    </lineage>
</organism>
<dbReference type="Proteomes" id="UP000028006">
    <property type="component" value="Unassembled WGS sequence"/>
</dbReference>
<proteinExistence type="predicted"/>
<dbReference type="RefSeq" id="WP_034876589.1">
    <property type="nucleotide sequence ID" value="NZ_JOKG01000003.1"/>
</dbReference>
<comment type="caution">
    <text evidence="1">The sequence shown here is derived from an EMBL/GenBank/DDBJ whole genome shotgun (WGS) entry which is preliminary data.</text>
</comment>
<gene>
    <name evidence="1" type="ORF">GZ77_14825</name>
</gene>